<evidence type="ECO:0000313" key="1">
    <source>
        <dbReference type="EMBL" id="SET76950.1"/>
    </source>
</evidence>
<accession>A0A1I0H077</accession>
<dbReference type="EMBL" id="FOHU01000030">
    <property type="protein sequence ID" value="SET76950.1"/>
    <property type="molecule type" value="Genomic_DNA"/>
</dbReference>
<protein>
    <submittedName>
        <fullName evidence="1">Uncharacterized protein</fullName>
    </submittedName>
</protein>
<dbReference type="STRING" id="426128.SAMN05660297_03442"/>
<keyword evidence="2" id="KW-1185">Reference proteome</keyword>
<sequence length="120" mass="14024">MMNERTKSIRILHELIGYYYKHKINDIQMQLCYTDNECKIMLEGTCCRPPEDLEKLSEALNSPRQIELEECYWQLLGDNSGEIQLSLLGSLVDSADIDFDLQKLSLTVYRKKQFHTVATF</sequence>
<dbReference type="AlphaFoldDB" id="A0A1I0H077"/>
<organism evidence="1 2">
    <name type="scientific">Natronincola peptidivorans</name>
    <dbReference type="NCBI Taxonomy" id="426128"/>
    <lineage>
        <taxon>Bacteria</taxon>
        <taxon>Bacillati</taxon>
        <taxon>Bacillota</taxon>
        <taxon>Clostridia</taxon>
        <taxon>Peptostreptococcales</taxon>
        <taxon>Natronincolaceae</taxon>
        <taxon>Natronincola</taxon>
    </lineage>
</organism>
<proteinExistence type="predicted"/>
<gene>
    <name evidence="1" type="ORF">SAMN05660297_03442</name>
</gene>
<evidence type="ECO:0000313" key="2">
    <source>
        <dbReference type="Proteomes" id="UP000199568"/>
    </source>
</evidence>
<reference evidence="1 2" key="1">
    <citation type="submission" date="2016-10" db="EMBL/GenBank/DDBJ databases">
        <authorList>
            <person name="de Groot N.N."/>
        </authorList>
    </citation>
    <scope>NUCLEOTIDE SEQUENCE [LARGE SCALE GENOMIC DNA]</scope>
    <source>
        <strain evidence="1 2">DSM 18979</strain>
    </source>
</reference>
<dbReference type="RefSeq" id="WP_090446775.1">
    <property type="nucleotide sequence ID" value="NZ_FOHU01000030.1"/>
</dbReference>
<name>A0A1I0H077_9FIRM</name>
<dbReference type="OrthoDB" id="9794280at2"/>
<dbReference type="Proteomes" id="UP000199568">
    <property type="component" value="Unassembled WGS sequence"/>
</dbReference>